<dbReference type="EMBL" id="ONZQ02000006">
    <property type="protein sequence ID" value="SPO02450.1"/>
    <property type="molecule type" value="Genomic_DNA"/>
</dbReference>
<dbReference type="InterPro" id="IPR013148">
    <property type="entry name" value="Glyco_hydro_32_N"/>
</dbReference>
<keyword evidence="3" id="KW-0964">Secreted</keyword>
<name>A0AAE8MXW2_9PEZI</name>
<dbReference type="GO" id="GO:0004575">
    <property type="term" value="F:sucrose alpha-glucosidase activity"/>
    <property type="evidence" value="ECO:0007669"/>
    <property type="project" value="TreeGrafter"/>
</dbReference>
<evidence type="ECO:0000256" key="3">
    <source>
        <dbReference type="ARBA" id="ARBA00022525"/>
    </source>
</evidence>
<evidence type="ECO:0000256" key="12">
    <source>
        <dbReference type="RuleBase" id="RU362110"/>
    </source>
</evidence>
<dbReference type="GO" id="GO:0005737">
    <property type="term" value="C:cytoplasm"/>
    <property type="evidence" value="ECO:0007669"/>
    <property type="project" value="TreeGrafter"/>
</dbReference>
<evidence type="ECO:0000259" key="16">
    <source>
        <dbReference type="Pfam" id="PF08244"/>
    </source>
</evidence>
<dbReference type="GO" id="GO:0051669">
    <property type="term" value="F:fructan beta-fructosidase activity"/>
    <property type="evidence" value="ECO:0007669"/>
    <property type="project" value="UniProtKB-EC"/>
</dbReference>
<evidence type="ECO:0000256" key="7">
    <source>
        <dbReference type="ARBA" id="ARBA00023277"/>
    </source>
</evidence>
<dbReference type="SUPFAM" id="SSF75005">
    <property type="entry name" value="Arabinanase/levansucrase/invertase"/>
    <property type="match status" value="1"/>
</dbReference>
<dbReference type="GO" id="GO:0005576">
    <property type="term" value="C:extracellular region"/>
    <property type="evidence" value="ECO:0007669"/>
    <property type="project" value="UniProtKB-SubCell"/>
</dbReference>
<evidence type="ECO:0000256" key="8">
    <source>
        <dbReference type="ARBA" id="ARBA00023295"/>
    </source>
</evidence>
<keyword evidence="13" id="KW-0812">Transmembrane</keyword>
<dbReference type="AlphaFoldDB" id="A0AAE8MXW2"/>
<evidence type="ECO:0000256" key="1">
    <source>
        <dbReference type="ARBA" id="ARBA00004613"/>
    </source>
</evidence>
<dbReference type="PANTHER" id="PTHR42800:SF1">
    <property type="entry name" value="EXOINULINASE INUD (AFU_ORTHOLOGUE AFUA_5G00480)"/>
    <property type="match status" value="1"/>
</dbReference>
<dbReference type="Gene3D" id="2.60.120.560">
    <property type="entry name" value="Exo-inulinase, domain 1"/>
    <property type="match status" value="1"/>
</dbReference>
<feature type="signal peptide" evidence="14">
    <location>
        <begin position="1"/>
        <end position="24"/>
    </location>
</feature>
<feature type="domain" description="Glycosyl hydrolase family 32 C-terminal" evidence="16">
    <location>
        <begin position="391"/>
        <end position="525"/>
    </location>
</feature>
<evidence type="ECO:0000259" key="15">
    <source>
        <dbReference type="Pfam" id="PF00251"/>
    </source>
</evidence>
<dbReference type="CDD" id="cd18622">
    <property type="entry name" value="GH32_Inu-like"/>
    <property type="match status" value="1"/>
</dbReference>
<organism evidence="17 18">
    <name type="scientific">Cephalotrichum gorgonifer</name>
    <dbReference type="NCBI Taxonomy" id="2041049"/>
    <lineage>
        <taxon>Eukaryota</taxon>
        <taxon>Fungi</taxon>
        <taxon>Dikarya</taxon>
        <taxon>Ascomycota</taxon>
        <taxon>Pezizomycotina</taxon>
        <taxon>Sordariomycetes</taxon>
        <taxon>Hypocreomycetidae</taxon>
        <taxon>Microascales</taxon>
        <taxon>Microascaceae</taxon>
        <taxon>Cephalotrichum</taxon>
    </lineage>
</organism>
<comment type="catalytic activity">
    <reaction evidence="10">
        <text>Hydrolysis of terminal, non-reducing (2-&gt;1)- and (2-&gt;6)-linked beta-D-fructofuranose residues in fructans.</text>
        <dbReference type="EC" id="3.2.1.80"/>
    </reaction>
</comment>
<gene>
    <name evidence="17" type="ORF">DNG_05123</name>
</gene>
<feature type="transmembrane region" description="Helical" evidence="13">
    <location>
        <begin position="599"/>
        <end position="624"/>
    </location>
</feature>
<dbReference type="InterPro" id="IPR013189">
    <property type="entry name" value="Glyco_hydro_32_C"/>
</dbReference>
<dbReference type="GO" id="GO:0051670">
    <property type="term" value="F:inulinase activity"/>
    <property type="evidence" value="ECO:0007669"/>
    <property type="project" value="UniProtKB-ARBA"/>
</dbReference>
<accession>A0AAE8MXW2</accession>
<evidence type="ECO:0000256" key="11">
    <source>
        <dbReference type="ARBA" id="ARBA00066486"/>
    </source>
</evidence>
<keyword evidence="9" id="KW-0624">Polysaccharide degradation</keyword>
<comment type="subcellular location">
    <subcellularLocation>
        <location evidence="1">Secreted</location>
    </subcellularLocation>
</comment>
<dbReference type="GO" id="GO:0005987">
    <property type="term" value="P:sucrose catabolic process"/>
    <property type="evidence" value="ECO:0007669"/>
    <property type="project" value="TreeGrafter"/>
</dbReference>
<keyword evidence="13" id="KW-0472">Membrane</keyword>
<evidence type="ECO:0000256" key="10">
    <source>
        <dbReference type="ARBA" id="ARBA00052369"/>
    </source>
</evidence>
<evidence type="ECO:0000313" key="17">
    <source>
        <dbReference type="EMBL" id="SPO02450.1"/>
    </source>
</evidence>
<reference evidence="17" key="1">
    <citation type="submission" date="2018-03" db="EMBL/GenBank/DDBJ databases">
        <authorList>
            <person name="Guldener U."/>
        </authorList>
    </citation>
    <scope>NUCLEOTIDE SEQUENCE</scope>
</reference>
<dbReference type="FunFam" id="2.115.10.20:FF:000002">
    <property type="entry name" value="Invertase 2"/>
    <property type="match status" value="1"/>
</dbReference>
<evidence type="ECO:0000256" key="9">
    <source>
        <dbReference type="ARBA" id="ARBA00023326"/>
    </source>
</evidence>
<evidence type="ECO:0000256" key="2">
    <source>
        <dbReference type="ARBA" id="ARBA00009902"/>
    </source>
</evidence>
<dbReference type="InterPro" id="IPR018053">
    <property type="entry name" value="Glyco_hydro_32_AS"/>
</dbReference>
<feature type="domain" description="Glycosyl hydrolase family 32 N-terminal" evidence="15">
    <location>
        <begin position="36"/>
        <end position="372"/>
    </location>
</feature>
<dbReference type="InterPro" id="IPR023296">
    <property type="entry name" value="Glyco_hydro_beta-prop_sf"/>
</dbReference>
<evidence type="ECO:0000256" key="6">
    <source>
        <dbReference type="ARBA" id="ARBA00023180"/>
    </source>
</evidence>
<evidence type="ECO:0000256" key="5">
    <source>
        <dbReference type="ARBA" id="ARBA00022801"/>
    </source>
</evidence>
<dbReference type="Gene3D" id="2.115.10.20">
    <property type="entry name" value="Glycosyl hydrolase domain, family 43"/>
    <property type="match status" value="1"/>
</dbReference>
<keyword evidence="5 12" id="KW-0378">Hydrolase</keyword>
<dbReference type="SMART" id="SM00640">
    <property type="entry name" value="Glyco_32"/>
    <property type="match status" value="1"/>
</dbReference>
<dbReference type="InterPro" id="IPR013320">
    <property type="entry name" value="ConA-like_dom_sf"/>
</dbReference>
<keyword evidence="13" id="KW-1133">Transmembrane helix</keyword>
<comment type="caution">
    <text evidence="17">The sequence shown here is derived from an EMBL/GenBank/DDBJ whole genome shotgun (WGS) entry which is preliminary data.</text>
</comment>
<protein>
    <recommendedName>
        <fullName evidence="11">fructan beta-fructosidase</fullName>
        <ecNumber evidence="11">3.2.1.80</ecNumber>
    </recommendedName>
</protein>
<keyword evidence="4 14" id="KW-0732">Signal</keyword>
<sequence>MAITSPYVRRVLVLWLSIVQVVSSQNYTEPYRPQYHFTPASNWMNDPNGLLYHNGSYHFFYQYNPGGSTWGAMSWGHATSMDLIHWEHQPVALLARGFPDEITEMYFSGSAVADVNNTSGFGADGEIPLIAIYTSHYPVAQTLPSGKSVQASQQSQSIAYSLDEGITWTTFDAGNPVIHEPPAEYADQIMEFRDPAVFWHGPSGKWVAVVSLTKVHKLLIYTSDNLREWDQVSEFGPVNAVGGMWECPSLFPLPLDGDGDEKWIAQIGLNPGGPPGTPGSGTQYVVGQFDGTSFTADPESVQQTNWVDYGPDFYAAITFGGMPVTDRVNLAWMNNWKYAEKIPTEPWRSAASIPRRLSLSTINEKATLVQEPVLEKGKGKGRTRRWRSVPAGTTALNFAGKALDITLSFSESESTEFGIIVRATSDLSVQTRVGYNFTTGQLFIDRTMSGDVGFDESFAAVYYAPLTPKDGIITMRVLVDWSSVEVFGGSGEVALSAQIFPSDDAVHTQLFSTDGSTSGVKLRVHQVESVWGTHVLLVQPYWILEIYANFAYFNGRDGRLFPATRPDPWWIFTILNLFWNIKYRYELGFMEIVRVSPRFGILLLCMSLSVISIIVDILSVTPVIPIGVINPFWKFAVPR</sequence>
<dbReference type="EC" id="3.2.1.80" evidence="11"/>
<comment type="similarity">
    <text evidence="2 12">Belongs to the glycosyl hydrolase 32 family.</text>
</comment>
<dbReference type="PANTHER" id="PTHR42800">
    <property type="entry name" value="EXOINULINASE INUD (AFU_ORTHOLOGUE AFUA_5G00480)"/>
    <property type="match status" value="1"/>
</dbReference>
<dbReference type="Proteomes" id="UP001187682">
    <property type="component" value="Unassembled WGS sequence"/>
</dbReference>
<evidence type="ECO:0000256" key="13">
    <source>
        <dbReference type="SAM" id="Phobius"/>
    </source>
</evidence>
<dbReference type="GO" id="GO:0000272">
    <property type="term" value="P:polysaccharide catabolic process"/>
    <property type="evidence" value="ECO:0007669"/>
    <property type="project" value="UniProtKB-KW"/>
</dbReference>
<dbReference type="SUPFAM" id="SSF49899">
    <property type="entry name" value="Concanavalin A-like lectins/glucanases"/>
    <property type="match status" value="1"/>
</dbReference>
<evidence type="ECO:0000313" key="18">
    <source>
        <dbReference type="Proteomes" id="UP001187682"/>
    </source>
</evidence>
<evidence type="ECO:0000256" key="4">
    <source>
        <dbReference type="ARBA" id="ARBA00022729"/>
    </source>
</evidence>
<keyword evidence="7" id="KW-0119">Carbohydrate metabolism</keyword>
<keyword evidence="6" id="KW-0325">Glycoprotein</keyword>
<proteinExistence type="inferred from homology"/>
<dbReference type="Pfam" id="PF00251">
    <property type="entry name" value="Glyco_hydro_32N"/>
    <property type="match status" value="1"/>
</dbReference>
<dbReference type="InterPro" id="IPR001362">
    <property type="entry name" value="Glyco_hydro_32"/>
</dbReference>
<feature type="chain" id="PRO_5042279423" description="fructan beta-fructosidase" evidence="14">
    <location>
        <begin position="25"/>
        <end position="639"/>
    </location>
</feature>
<dbReference type="Pfam" id="PF08244">
    <property type="entry name" value="Glyco_hydro_32C"/>
    <property type="match status" value="1"/>
</dbReference>
<evidence type="ECO:0000256" key="14">
    <source>
        <dbReference type="SAM" id="SignalP"/>
    </source>
</evidence>
<keyword evidence="8 12" id="KW-0326">Glycosidase</keyword>
<keyword evidence="18" id="KW-1185">Reference proteome</keyword>
<dbReference type="FunFam" id="2.60.120.560:FF:000003">
    <property type="entry name" value="Extracellular exo-inulinase inuE"/>
    <property type="match status" value="1"/>
</dbReference>
<dbReference type="PROSITE" id="PS00609">
    <property type="entry name" value="GLYCOSYL_HYDROL_F32"/>
    <property type="match status" value="1"/>
</dbReference>